<accession>A0ABP5B0Y2</accession>
<reference evidence="2" key="1">
    <citation type="journal article" date="2019" name="Int. J. Syst. Evol. Microbiol.">
        <title>The Global Catalogue of Microorganisms (GCM) 10K type strain sequencing project: providing services to taxonomists for standard genome sequencing and annotation.</title>
        <authorList>
            <consortium name="The Broad Institute Genomics Platform"/>
            <consortium name="The Broad Institute Genome Sequencing Center for Infectious Disease"/>
            <person name="Wu L."/>
            <person name="Ma J."/>
        </authorList>
    </citation>
    <scope>NUCLEOTIDE SEQUENCE [LARGE SCALE GENOMIC DNA]</scope>
    <source>
        <strain evidence="2">JCM 14046</strain>
    </source>
</reference>
<dbReference type="InterPro" id="IPR046646">
    <property type="entry name" value="DUF6758"/>
</dbReference>
<evidence type="ECO:0000313" key="1">
    <source>
        <dbReference type="EMBL" id="GAA1925187.1"/>
    </source>
</evidence>
<evidence type="ECO:0000313" key="2">
    <source>
        <dbReference type="Proteomes" id="UP001501612"/>
    </source>
</evidence>
<name>A0ABP5B0Y2_9ACTN</name>
<keyword evidence="2" id="KW-1185">Reference proteome</keyword>
<organism evidence="1 2">
    <name type="scientific">Nocardioides lentus</name>
    <dbReference type="NCBI Taxonomy" id="338077"/>
    <lineage>
        <taxon>Bacteria</taxon>
        <taxon>Bacillati</taxon>
        <taxon>Actinomycetota</taxon>
        <taxon>Actinomycetes</taxon>
        <taxon>Propionibacteriales</taxon>
        <taxon>Nocardioidaceae</taxon>
        <taxon>Nocardioides</taxon>
    </lineage>
</organism>
<gene>
    <name evidence="1" type="ORF">GCM10009737_28640</name>
</gene>
<protein>
    <submittedName>
        <fullName evidence="1">Uncharacterized protein</fullName>
    </submittedName>
</protein>
<comment type="caution">
    <text evidence="1">The sequence shown here is derived from an EMBL/GenBank/DDBJ whole genome shotgun (WGS) entry which is preliminary data.</text>
</comment>
<dbReference type="EMBL" id="BAAAMY010000007">
    <property type="protein sequence ID" value="GAA1925187.1"/>
    <property type="molecule type" value="Genomic_DNA"/>
</dbReference>
<dbReference type="Proteomes" id="UP001501612">
    <property type="component" value="Unassembled WGS sequence"/>
</dbReference>
<dbReference type="RefSeq" id="WP_344008246.1">
    <property type="nucleotide sequence ID" value="NZ_BAAAMY010000007.1"/>
</dbReference>
<proteinExistence type="predicted"/>
<sequence length="244" mass="25272">MSPTVPEGLGPPGPLSPSCPRCAGPATAGEDLPVELVDCATHGPVPPLWRPDTASYDALVAQLARATGLPTYLPWPLRPGWSLTDLGVVGAESDVRATMSGCTGASDLDGAVDLLVVVEEPGTGLGAARAGLPHDGPPPALFEESPQARVRTGGHDVRLWAVPLPEDRSEVVVPDSPGALFDPLADVGLDRSVLVGEVRGRWLWLLVRPASALLLLGGDLQLGDAADLGASLLEVSFAHPPPRW</sequence>
<dbReference type="Pfam" id="PF20544">
    <property type="entry name" value="DUF6758"/>
    <property type="match status" value="2"/>
</dbReference>